<dbReference type="AlphaFoldDB" id="A0A6V7W1U8"/>
<evidence type="ECO:0000256" key="5">
    <source>
        <dbReference type="ARBA" id="ARBA00023136"/>
    </source>
</evidence>
<dbReference type="GO" id="GO:0004888">
    <property type="term" value="F:transmembrane signaling receptor activity"/>
    <property type="evidence" value="ECO:0007669"/>
    <property type="project" value="InterPro"/>
</dbReference>
<gene>
    <name evidence="7" type="ORF">MENT_LOCUS32687</name>
</gene>
<keyword evidence="4 6" id="KW-1133">Transmembrane helix</keyword>
<feature type="transmembrane region" description="Helical" evidence="6">
    <location>
        <begin position="144"/>
        <end position="166"/>
    </location>
</feature>
<evidence type="ECO:0000256" key="6">
    <source>
        <dbReference type="RuleBase" id="RU280813"/>
    </source>
</evidence>
<evidence type="ECO:0000313" key="8">
    <source>
        <dbReference type="Proteomes" id="UP000580250"/>
    </source>
</evidence>
<dbReference type="GO" id="GO:0007606">
    <property type="term" value="P:sensory perception of chemical stimulus"/>
    <property type="evidence" value="ECO:0007669"/>
    <property type="project" value="UniProtKB-UniRule"/>
</dbReference>
<dbReference type="PANTHER" id="PTHR31552:SF8">
    <property type="entry name" value="SERPENTINE RECEPTOR CLASS GAMMA"/>
    <property type="match status" value="1"/>
</dbReference>
<protein>
    <recommendedName>
        <fullName evidence="6">Serpentine receptor class gamma</fullName>
    </recommendedName>
</protein>
<reference evidence="7 8" key="1">
    <citation type="submission" date="2020-08" db="EMBL/GenBank/DDBJ databases">
        <authorList>
            <person name="Koutsovoulos G."/>
            <person name="Danchin GJ E."/>
        </authorList>
    </citation>
    <scope>NUCLEOTIDE SEQUENCE [LARGE SCALE GENOMIC DNA]</scope>
</reference>
<proteinExistence type="inferred from homology"/>
<comment type="similarity">
    <text evidence="2 6">Belongs to the nematode receptor-like protein srg family.</text>
</comment>
<dbReference type="EMBL" id="CAJEWN010000375">
    <property type="protein sequence ID" value="CAD2180598.1"/>
    <property type="molecule type" value="Genomic_DNA"/>
</dbReference>
<dbReference type="PANTHER" id="PTHR31552">
    <property type="entry name" value="SERPENTINE RECEPTOR CLASS GAMMA"/>
    <property type="match status" value="1"/>
</dbReference>
<name>A0A6V7W1U8_MELEN</name>
<comment type="subcellular location">
    <subcellularLocation>
        <location evidence="1">Membrane</location>
        <topology evidence="1">Multi-pass membrane protein</topology>
    </subcellularLocation>
</comment>
<keyword evidence="5 6" id="KW-0472">Membrane</keyword>
<feature type="transmembrane region" description="Helical" evidence="6">
    <location>
        <begin position="41"/>
        <end position="63"/>
    </location>
</feature>
<evidence type="ECO:0000256" key="1">
    <source>
        <dbReference type="ARBA" id="ARBA00004141"/>
    </source>
</evidence>
<evidence type="ECO:0000256" key="4">
    <source>
        <dbReference type="ARBA" id="ARBA00022989"/>
    </source>
</evidence>
<evidence type="ECO:0000313" key="7">
    <source>
        <dbReference type="EMBL" id="CAD2180598.1"/>
    </source>
</evidence>
<feature type="transmembrane region" description="Helical" evidence="6">
    <location>
        <begin position="90"/>
        <end position="117"/>
    </location>
</feature>
<evidence type="ECO:0000256" key="3">
    <source>
        <dbReference type="ARBA" id="ARBA00022692"/>
    </source>
</evidence>
<dbReference type="Pfam" id="PF02118">
    <property type="entry name" value="Srg"/>
    <property type="match status" value="1"/>
</dbReference>
<sequence>MFNFLSSYTFIGDNLSTFFMMLNRFIAIAWAFNYEKKIHRIACFLCFALPLNCIGMLSIRYTYFTVRDDKNENIISINIIELNNEGRLNFYIQLSTIEAIFFLFAFIIINLLTIFAYKKKIKNIIESVKVAGTKNSDEKIERKLWLIALISSFGQMLMATAVIMLYVLNKSSRVLLNYIYSIVMDIGIIILPSWPLICFSQTFRNKLLRTILPEKLYKKFIGSMKQLQNNTRCSKNN</sequence>
<evidence type="ECO:0000256" key="2">
    <source>
        <dbReference type="ARBA" id="ARBA00005692"/>
    </source>
</evidence>
<organism evidence="7 8">
    <name type="scientific">Meloidogyne enterolobii</name>
    <name type="common">Root-knot nematode worm</name>
    <name type="synonym">Meloidogyne mayaguensis</name>
    <dbReference type="NCBI Taxonomy" id="390850"/>
    <lineage>
        <taxon>Eukaryota</taxon>
        <taxon>Metazoa</taxon>
        <taxon>Ecdysozoa</taxon>
        <taxon>Nematoda</taxon>
        <taxon>Chromadorea</taxon>
        <taxon>Rhabditida</taxon>
        <taxon>Tylenchina</taxon>
        <taxon>Tylenchomorpha</taxon>
        <taxon>Tylenchoidea</taxon>
        <taxon>Meloidogynidae</taxon>
        <taxon>Meloidogyninae</taxon>
        <taxon>Meloidogyne</taxon>
    </lineage>
</organism>
<accession>A0A6V7W1U8</accession>
<feature type="transmembrane region" description="Helical" evidence="6">
    <location>
        <begin position="15"/>
        <end position="34"/>
    </location>
</feature>
<dbReference type="SUPFAM" id="SSF81321">
    <property type="entry name" value="Family A G protein-coupled receptor-like"/>
    <property type="match status" value="1"/>
</dbReference>
<dbReference type="Proteomes" id="UP000580250">
    <property type="component" value="Unassembled WGS sequence"/>
</dbReference>
<comment type="caution">
    <text evidence="7">The sequence shown here is derived from an EMBL/GenBank/DDBJ whole genome shotgun (WGS) entry which is preliminary data.</text>
</comment>
<dbReference type="Gene3D" id="1.20.1070.10">
    <property type="entry name" value="Rhodopsin 7-helix transmembrane proteins"/>
    <property type="match status" value="1"/>
</dbReference>
<keyword evidence="3 6" id="KW-0812">Transmembrane</keyword>
<feature type="transmembrane region" description="Helical" evidence="6">
    <location>
        <begin position="178"/>
        <end position="199"/>
    </location>
</feature>
<comment type="caution">
    <text evidence="6">Lacks conserved residue(s) required for the propagation of feature annotation.</text>
</comment>
<dbReference type="InterPro" id="IPR000609">
    <property type="entry name" value="7TM_GPCR_serpentine_rcpt_Srg"/>
</dbReference>
<dbReference type="GO" id="GO:0016020">
    <property type="term" value="C:membrane"/>
    <property type="evidence" value="ECO:0007669"/>
    <property type="project" value="UniProtKB-SubCell"/>
</dbReference>